<dbReference type="AlphaFoldDB" id="A0A167XBX4"/>
<organism evidence="3 4">
    <name type="scientific">Moelleriella libera RCEF 2490</name>
    <dbReference type="NCBI Taxonomy" id="1081109"/>
    <lineage>
        <taxon>Eukaryota</taxon>
        <taxon>Fungi</taxon>
        <taxon>Dikarya</taxon>
        <taxon>Ascomycota</taxon>
        <taxon>Pezizomycotina</taxon>
        <taxon>Sordariomycetes</taxon>
        <taxon>Hypocreomycetidae</taxon>
        <taxon>Hypocreales</taxon>
        <taxon>Clavicipitaceae</taxon>
        <taxon>Moelleriella</taxon>
    </lineage>
</organism>
<name>A0A167XBX4_9HYPO</name>
<protein>
    <submittedName>
        <fullName evidence="3">Cupin, RmlC-type</fullName>
    </submittedName>
</protein>
<evidence type="ECO:0000313" key="3">
    <source>
        <dbReference type="EMBL" id="KZZ89888.1"/>
    </source>
</evidence>
<evidence type="ECO:0000256" key="1">
    <source>
        <dbReference type="SAM" id="MobiDB-lite"/>
    </source>
</evidence>
<sequence>MASFFPLISEILPMIFPAKTQVTRARDMEVGKSAAGGPVTVTPAIVGKCENMSATVSTIRTHSKTPVHHNGEQNAIMFVVSGNCTLVVSESFEIELQRYDLGAGDFAFIPAWTEHQIVNEDDFDLICVVVHGGSRPVGATLEDWGGDETSDQGWKPRPN</sequence>
<dbReference type="InterPro" id="IPR014710">
    <property type="entry name" value="RmlC-like_jellyroll"/>
</dbReference>
<feature type="domain" description="Cupin type-2" evidence="2">
    <location>
        <begin position="62"/>
        <end position="130"/>
    </location>
</feature>
<accession>A0A167XBX4</accession>
<dbReference type="InterPro" id="IPR013096">
    <property type="entry name" value="Cupin_2"/>
</dbReference>
<keyword evidence="4" id="KW-1185">Reference proteome</keyword>
<dbReference type="CDD" id="cd02208">
    <property type="entry name" value="cupin_RmlC-like"/>
    <property type="match status" value="1"/>
</dbReference>
<dbReference type="Gene3D" id="2.60.120.10">
    <property type="entry name" value="Jelly Rolls"/>
    <property type="match status" value="1"/>
</dbReference>
<gene>
    <name evidence="3" type="ORF">AAL_07396</name>
</gene>
<dbReference type="EMBL" id="AZGY01000023">
    <property type="protein sequence ID" value="KZZ89888.1"/>
    <property type="molecule type" value="Genomic_DNA"/>
</dbReference>
<dbReference type="InterPro" id="IPR011051">
    <property type="entry name" value="RmlC_Cupin_sf"/>
</dbReference>
<proteinExistence type="predicted"/>
<dbReference type="Proteomes" id="UP000078544">
    <property type="component" value="Unassembled WGS sequence"/>
</dbReference>
<evidence type="ECO:0000313" key="4">
    <source>
        <dbReference type="Proteomes" id="UP000078544"/>
    </source>
</evidence>
<reference evidence="3 4" key="1">
    <citation type="journal article" date="2016" name="Genome Biol. Evol.">
        <title>Divergent and convergent evolution of fungal pathogenicity.</title>
        <authorList>
            <person name="Shang Y."/>
            <person name="Xiao G."/>
            <person name="Zheng P."/>
            <person name="Cen K."/>
            <person name="Zhan S."/>
            <person name="Wang C."/>
        </authorList>
    </citation>
    <scope>NUCLEOTIDE SEQUENCE [LARGE SCALE GENOMIC DNA]</scope>
    <source>
        <strain evidence="3 4">RCEF 2490</strain>
    </source>
</reference>
<dbReference type="SUPFAM" id="SSF51182">
    <property type="entry name" value="RmlC-like cupins"/>
    <property type="match status" value="1"/>
</dbReference>
<feature type="region of interest" description="Disordered" evidence="1">
    <location>
        <begin position="139"/>
        <end position="159"/>
    </location>
</feature>
<evidence type="ECO:0000259" key="2">
    <source>
        <dbReference type="Pfam" id="PF07883"/>
    </source>
</evidence>
<dbReference type="OrthoDB" id="3511549at2759"/>
<dbReference type="Pfam" id="PF07883">
    <property type="entry name" value="Cupin_2"/>
    <property type="match status" value="1"/>
</dbReference>
<comment type="caution">
    <text evidence="3">The sequence shown here is derived from an EMBL/GenBank/DDBJ whole genome shotgun (WGS) entry which is preliminary data.</text>
</comment>